<dbReference type="RefSeq" id="WP_203853743.1">
    <property type="nucleotide sequence ID" value="NZ_BAAAVW010000038.1"/>
</dbReference>
<keyword evidence="3" id="KW-1185">Reference proteome</keyword>
<accession>A0A919PWL9</accession>
<evidence type="ECO:0000313" key="3">
    <source>
        <dbReference type="Proteomes" id="UP000660611"/>
    </source>
</evidence>
<evidence type="ECO:0008006" key="4">
    <source>
        <dbReference type="Google" id="ProtNLM"/>
    </source>
</evidence>
<dbReference type="PROSITE" id="PS51257">
    <property type="entry name" value="PROKAR_LIPOPROTEIN"/>
    <property type="match status" value="1"/>
</dbReference>
<name>A0A919PWL9_9ACTN</name>
<gene>
    <name evidence="2" type="ORF">Dsi01nite_101810</name>
</gene>
<dbReference type="Proteomes" id="UP000660611">
    <property type="component" value="Unassembled WGS sequence"/>
</dbReference>
<comment type="caution">
    <text evidence="2">The sequence shown here is derived from an EMBL/GenBank/DDBJ whole genome shotgun (WGS) entry which is preliminary data.</text>
</comment>
<keyword evidence="1" id="KW-0732">Signal</keyword>
<feature type="chain" id="PRO_5037456439" description="Lipoprotein" evidence="1">
    <location>
        <begin position="22"/>
        <end position="155"/>
    </location>
</feature>
<reference evidence="2" key="1">
    <citation type="submission" date="2021-01" db="EMBL/GenBank/DDBJ databases">
        <title>Whole genome shotgun sequence of Dactylosporangium siamense NBRC 106093.</title>
        <authorList>
            <person name="Komaki H."/>
            <person name="Tamura T."/>
        </authorList>
    </citation>
    <scope>NUCLEOTIDE SEQUENCE</scope>
    <source>
        <strain evidence="2">NBRC 106093</strain>
    </source>
</reference>
<protein>
    <recommendedName>
        <fullName evidence="4">Lipoprotein</fullName>
    </recommendedName>
</protein>
<sequence>MRVFMVAGVAAMVLALGAGCADEGGATDAAASAAGTSAAASPSAAGGDPACDSIKALQVQYFDKIIAGLQKAVQASQGGDSAGGVAALADAKKLAAEWAGKLEPLAAQVADAELKPAVTRFVGQLKQYSTDEAGTIAQIQTAGPAFTSVLLKVCP</sequence>
<evidence type="ECO:0000256" key="1">
    <source>
        <dbReference type="SAM" id="SignalP"/>
    </source>
</evidence>
<feature type="signal peptide" evidence="1">
    <location>
        <begin position="1"/>
        <end position="21"/>
    </location>
</feature>
<proteinExistence type="predicted"/>
<organism evidence="2 3">
    <name type="scientific">Dactylosporangium siamense</name>
    <dbReference type="NCBI Taxonomy" id="685454"/>
    <lineage>
        <taxon>Bacteria</taxon>
        <taxon>Bacillati</taxon>
        <taxon>Actinomycetota</taxon>
        <taxon>Actinomycetes</taxon>
        <taxon>Micromonosporales</taxon>
        <taxon>Micromonosporaceae</taxon>
        <taxon>Dactylosporangium</taxon>
    </lineage>
</organism>
<evidence type="ECO:0000313" key="2">
    <source>
        <dbReference type="EMBL" id="GIG52140.1"/>
    </source>
</evidence>
<dbReference type="EMBL" id="BONQ01000172">
    <property type="protein sequence ID" value="GIG52140.1"/>
    <property type="molecule type" value="Genomic_DNA"/>
</dbReference>
<dbReference type="AlphaFoldDB" id="A0A919PWL9"/>